<keyword evidence="3" id="KW-1185">Reference proteome</keyword>
<protein>
    <submittedName>
        <fullName evidence="2">Uncharacterized protein</fullName>
    </submittedName>
</protein>
<evidence type="ECO:0000313" key="3">
    <source>
        <dbReference type="Proteomes" id="UP001154312"/>
    </source>
</evidence>
<reference evidence="2" key="1">
    <citation type="submission" date="2022-02" db="EMBL/GenBank/DDBJ databases">
        <authorList>
            <person name="Leng L."/>
        </authorList>
    </citation>
    <scope>NUCLEOTIDE SEQUENCE</scope>
    <source>
        <strain evidence="2">JI</strain>
    </source>
</reference>
<evidence type="ECO:0000256" key="1">
    <source>
        <dbReference type="SAM" id="MobiDB-lite"/>
    </source>
</evidence>
<gene>
    <name evidence="2" type="ORF">L7E55_04075</name>
</gene>
<dbReference type="Proteomes" id="UP001154312">
    <property type="component" value="Unassembled WGS sequence"/>
</dbReference>
<feature type="compositionally biased region" description="Basic and acidic residues" evidence="1">
    <location>
        <begin position="28"/>
        <end position="56"/>
    </location>
</feature>
<evidence type="ECO:0000313" key="2">
    <source>
        <dbReference type="EMBL" id="MDF9407539.1"/>
    </source>
</evidence>
<feature type="region of interest" description="Disordered" evidence="1">
    <location>
        <begin position="1"/>
        <end position="56"/>
    </location>
</feature>
<name>A0A9X4JSW1_9FIRM</name>
<comment type="caution">
    <text evidence="2">The sequence shown here is derived from an EMBL/GenBank/DDBJ whole genome shotgun (WGS) entry which is preliminary data.</text>
</comment>
<dbReference type="RefSeq" id="WP_277442772.1">
    <property type="nucleotide sequence ID" value="NZ_JAKOAV010000005.1"/>
</dbReference>
<organism evidence="2 3">
    <name type="scientific">Pelotomaculum isophthalicicum JI</name>
    <dbReference type="NCBI Taxonomy" id="947010"/>
    <lineage>
        <taxon>Bacteria</taxon>
        <taxon>Bacillati</taxon>
        <taxon>Bacillota</taxon>
        <taxon>Clostridia</taxon>
        <taxon>Eubacteriales</taxon>
        <taxon>Desulfotomaculaceae</taxon>
        <taxon>Pelotomaculum</taxon>
    </lineage>
</organism>
<proteinExistence type="predicted"/>
<accession>A0A9X4JSW1</accession>
<sequence length="56" mass="6253">MKDRVKTILMGNQTAGKRLQQTTGMGNFHRESPAIGRKGEQDIDEKPKNQDQAKGL</sequence>
<dbReference type="AlphaFoldDB" id="A0A9X4JSW1"/>
<feature type="compositionally biased region" description="Polar residues" evidence="1">
    <location>
        <begin position="10"/>
        <end position="25"/>
    </location>
</feature>
<dbReference type="EMBL" id="JAKOAV010000005">
    <property type="protein sequence ID" value="MDF9407539.1"/>
    <property type="molecule type" value="Genomic_DNA"/>
</dbReference>